<evidence type="ECO:0000256" key="1">
    <source>
        <dbReference type="SAM" id="MobiDB-lite"/>
    </source>
</evidence>
<evidence type="ECO:0008006" key="3">
    <source>
        <dbReference type="Google" id="ProtNLM"/>
    </source>
</evidence>
<gene>
    <name evidence="2" type="ORF">LCGC14_0597820</name>
</gene>
<evidence type="ECO:0000313" key="2">
    <source>
        <dbReference type="EMBL" id="KKN53887.1"/>
    </source>
</evidence>
<sequence>MPVKKTAKKSPAKKKKKAGPKKKAAAKQKKGLSYECHVCGYRLIVDEVCGCSEEHVFVCCDKPMRKKRAKK</sequence>
<proteinExistence type="predicted"/>
<name>A0A0F9RV93_9ZZZZ</name>
<dbReference type="AlphaFoldDB" id="A0A0F9RV93"/>
<feature type="region of interest" description="Disordered" evidence="1">
    <location>
        <begin position="1"/>
        <end position="28"/>
    </location>
</feature>
<accession>A0A0F9RV93</accession>
<dbReference type="EMBL" id="LAZR01000953">
    <property type="protein sequence ID" value="KKN53887.1"/>
    <property type="molecule type" value="Genomic_DNA"/>
</dbReference>
<organism evidence="2">
    <name type="scientific">marine sediment metagenome</name>
    <dbReference type="NCBI Taxonomy" id="412755"/>
    <lineage>
        <taxon>unclassified sequences</taxon>
        <taxon>metagenomes</taxon>
        <taxon>ecological metagenomes</taxon>
    </lineage>
</organism>
<comment type="caution">
    <text evidence="2">The sequence shown here is derived from an EMBL/GenBank/DDBJ whole genome shotgun (WGS) entry which is preliminary data.</text>
</comment>
<protein>
    <recommendedName>
        <fullName evidence="3">Desulfoferrodoxin N-terminal domain-containing protein</fullName>
    </recommendedName>
</protein>
<reference evidence="2" key="1">
    <citation type="journal article" date="2015" name="Nature">
        <title>Complex archaea that bridge the gap between prokaryotes and eukaryotes.</title>
        <authorList>
            <person name="Spang A."/>
            <person name="Saw J.H."/>
            <person name="Jorgensen S.L."/>
            <person name="Zaremba-Niedzwiedzka K."/>
            <person name="Martijn J."/>
            <person name="Lind A.E."/>
            <person name="van Eijk R."/>
            <person name="Schleper C."/>
            <person name="Guy L."/>
            <person name="Ettema T.J."/>
        </authorList>
    </citation>
    <scope>NUCLEOTIDE SEQUENCE</scope>
</reference>